<keyword evidence="5" id="KW-1185">Reference proteome</keyword>
<dbReference type="Proteomes" id="UP000000378">
    <property type="component" value="Chromosome"/>
</dbReference>
<dbReference type="Gene3D" id="1.20.1270.370">
    <property type="match status" value="1"/>
</dbReference>
<organism evidence="4 5">
    <name type="scientific">Syntrophothermus lipocalidus (strain DSM 12680 / TGB-C1)</name>
    <dbReference type="NCBI Taxonomy" id="643648"/>
    <lineage>
        <taxon>Bacteria</taxon>
        <taxon>Bacillati</taxon>
        <taxon>Bacillota</taxon>
        <taxon>Clostridia</taxon>
        <taxon>Eubacteriales</taxon>
        <taxon>Syntrophomonadaceae</taxon>
        <taxon>Syntrophothermus</taxon>
    </lineage>
</organism>
<keyword evidence="3" id="KW-0408">Iron</keyword>
<dbReference type="PANTHER" id="PTHR30548">
    <property type="entry name" value="2-HYDROXYGLUTARYL-COA DEHYDRATASE, D-COMPONENT-RELATED"/>
    <property type="match status" value="1"/>
</dbReference>
<evidence type="ECO:0000313" key="4">
    <source>
        <dbReference type="EMBL" id="ADI01060.1"/>
    </source>
</evidence>
<reference evidence="4 5" key="2">
    <citation type="journal article" date="2010" name="Stand. Genomic Sci.">
        <title>Complete genome sequence of Syntrophothermus lipocalidus type strain (TGB-C1).</title>
        <authorList>
            <person name="Djao O.D."/>
            <person name="Zhang X."/>
            <person name="Lucas S."/>
            <person name="Lapidus A."/>
            <person name="Del Rio T.G."/>
            <person name="Nolan M."/>
            <person name="Tice H."/>
            <person name="Cheng J.F."/>
            <person name="Han C."/>
            <person name="Tapia R."/>
            <person name="Goodwin L."/>
            <person name="Pitluck S."/>
            <person name="Liolios K."/>
            <person name="Ivanova N."/>
            <person name="Mavromatis K."/>
            <person name="Mikhailova N."/>
            <person name="Ovchinnikova G."/>
            <person name="Pati A."/>
            <person name="Brambilla E."/>
            <person name="Chen A."/>
            <person name="Palaniappan K."/>
            <person name="Land M."/>
            <person name="Hauser L."/>
            <person name="Chang Y.J."/>
            <person name="Jeffries C.D."/>
            <person name="Rohde M."/>
            <person name="Sikorski J."/>
            <person name="Spring S."/>
            <person name="Goker M."/>
            <person name="Detter J.C."/>
            <person name="Woyke T."/>
            <person name="Bristow J."/>
            <person name="Eisen J.A."/>
            <person name="Markowitz V."/>
            <person name="Hugenholtz P."/>
            <person name="Kyrpides N.C."/>
            <person name="Klenk H.P."/>
        </authorList>
    </citation>
    <scope>NUCLEOTIDE SEQUENCE [LARGE SCALE GENOMIC DNA]</scope>
    <source>
        <strain evidence="5">DSM 12680 / TGB-C1</strain>
    </source>
</reference>
<gene>
    <name evidence="4" type="ordered locus">Slip_0273</name>
</gene>
<keyword evidence="3" id="KW-0411">Iron-sulfur</keyword>
<proteinExistence type="inferred from homology"/>
<dbReference type="PANTHER" id="PTHR30548:SF1">
    <property type="entry name" value="DEHYDRATASE SUBUNIT MJ0007-RELATED"/>
    <property type="match status" value="1"/>
</dbReference>
<dbReference type="NCBIfam" id="NF040772">
    <property type="entry name" value="double_cubane"/>
    <property type="match status" value="1"/>
</dbReference>
<accession>D7CJU6</accession>
<reference evidence="5" key="1">
    <citation type="journal article" date="2010" name="Stand. Genomic Sci.">
        <title>Complete genome sequence of Syntrophothermus lipocalidus type strain (TGB-C1T).</title>
        <authorList>
            <consortium name="US DOE Joint Genome Institute (JGI-PGF)"/>
            <person name="Djao O."/>
            <person name="Zhang X."/>
            <person name="Lucas S."/>
            <person name="Lapidus A."/>
            <person name="Glavina Del Rio T."/>
            <person name="Nolan M."/>
            <person name="Tice H."/>
            <person name="Cheng J."/>
            <person name="Han C."/>
            <person name="Tapia R."/>
            <person name="Goodwin L."/>
            <person name="Pitluck S."/>
            <person name="Liolios K."/>
            <person name="Ivanova N."/>
            <person name="Mavromatis K."/>
            <person name="Mikhailova N."/>
            <person name="Ovchinnikova G."/>
            <person name="Pati A."/>
            <person name="Brambilla E."/>
            <person name="Chen A."/>
            <person name="Palaniappan K."/>
            <person name="Land M."/>
            <person name="Hauser L."/>
            <person name="Chang Y."/>
            <person name="Jeffries C."/>
            <person name="Rohde M."/>
            <person name="Sikorski J."/>
            <person name="Spring S."/>
            <person name="Goker M."/>
            <person name="Detter J."/>
            <person name="Woyke T."/>
            <person name="Bristow J."/>
            <person name="Eisen J."/>
            <person name="Markowitz V."/>
            <person name="Hugenholtz P."/>
            <person name="Kyrpides N."/>
            <person name="Klenk H."/>
        </authorList>
    </citation>
    <scope>NUCLEOTIDE SEQUENCE [LARGE SCALE GENOMIC DNA]</scope>
    <source>
        <strain evidence="5">DSM 12680 / TGB-C1</strain>
    </source>
</reference>
<dbReference type="STRING" id="643648.Slip_0273"/>
<dbReference type="Gene3D" id="3.40.50.11900">
    <property type="match status" value="1"/>
</dbReference>
<evidence type="ECO:0000313" key="5">
    <source>
        <dbReference type="Proteomes" id="UP000000378"/>
    </source>
</evidence>
<evidence type="ECO:0000256" key="1">
    <source>
        <dbReference type="ARBA" id="ARBA00001966"/>
    </source>
</evidence>
<name>D7CJU6_SYNLT</name>
<dbReference type="Gene3D" id="3.40.50.11890">
    <property type="match status" value="1"/>
</dbReference>
<evidence type="ECO:0000256" key="3">
    <source>
        <dbReference type="ARBA" id="ARBA00023014"/>
    </source>
</evidence>
<comment type="similarity">
    <text evidence="2">Belongs to the FldB/FldC dehydratase alpha/beta subunit family.</text>
</comment>
<dbReference type="OrthoDB" id="9810278at2"/>
<dbReference type="InterPro" id="IPR010327">
    <property type="entry name" value="FldB/FldC_alpha/beta"/>
</dbReference>
<dbReference type="eggNOG" id="COG1775">
    <property type="taxonomic scope" value="Bacteria"/>
</dbReference>
<evidence type="ECO:0000256" key="2">
    <source>
        <dbReference type="ARBA" id="ARBA00005806"/>
    </source>
</evidence>
<dbReference type="GO" id="GO:0016836">
    <property type="term" value="F:hydro-lyase activity"/>
    <property type="evidence" value="ECO:0007669"/>
    <property type="project" value="UniProtKB-ARBA"/>
</dbReference>
<dbReference type="GO" id="GO:0051536">
    <property type="term" value="F:iron-sulfur cluster binding"/>
    <property type="evidence" value="ECO:0007669"/>
    <property type="project" value="UniProtKB-KW"/>
</dbReference>
<sequence>MADYRKMWEDLGMNVDKHDLLCEALPDAFGGIYLSQEKRPEGMNYFNFVVAEIHGVRPTELLEHQARGGKVFGTFCVYVPDEVVFAAGGIATGLCGGSQFWVPAGESVLPVNTCPLIKASVGARLDRTCPFFRIADMYVGETTCDGKKKAWEILAGEVPFHVMDVPQMKRPQDIGRWADEIKGFIKVVEEFTGNRVTPEALHQSIVMLNNKRRALKRLYETRKADPVPISGKDALLATEIAFYDDPSRFTEMTNNLCEELEQRVKRGEGVFPAGAPRIMITGTPMAIPNWKLHHLVESAGAPVVVEESCTGTRYFEHLVEEEPRDLDGQIIALAERYMKTNCACFTPNSNRIQDILRLAQEYRVDGIIDYNLQFCGLYSTESYLVKQALDAQGIPYLHIETDYSEQDFEQLRTRVEAFLERLRK</sequence>
<dbReference type="HOGENOM" id="CLU_053697_1_1_9"/>
<protein>
    <submittedName>
        <fullName evidence="4">2-hydroxyglutaryl-CoA dehydratase D-component</fullName>
    </submittedName>
</protein>
<comment type="cofactor">
    <cofactor evidence="1">
        <name>[4Fe-4S] cluster</name>
        <dbReference type="ChEBI" id="CHEBI:49883"/>
    </cofactor>
</comment>
<dbReference type="InterPro" id="IPR047678">
    <property type="entry name" value="YjiM-like"/>
</dbReference>
<dbReference type="RefSeq" id="WP_013174462.1">
    <property type="nucleotide sequence ID" value="NC_014220.1"/>
</dbReference>
<keyword evidence="3" id="KW-0479">Metal-binding</keyword>
<dbReference type="AlphaFoldDB" id="D7CJU6"/>
<dbReference type="Pfam" id="PF06050">
    <property type="entry name" value="HGD-D"/>
    <property type="match status" value="1"/>
</dbReference>
<dbReference type="EMBL" id="CP002048">
    <property type="protein sequence ID" value="ADI01060.1"/>
    <property type="molecule type" value="Genomic_DNA"/>
</dbReference>
<dbReference type="KEGG" id="slp:Slip_0273"/>